<evidence type="ECO:0000256" key="1">
    <source>
        <dbReference type="SAM" id="SignalP"/>
    </source>
</evidence>
<dbReference type="AlphaFoldDB" id="A0A4U1BLG0"/>
<gene>
    <name evidence="2" type="ORF">FCL42_13845</name>
</gene>
<feature type="signal peptide" evidence="1">
    <location>
        <begin position="1"/>
        <end position="21"/>
    </location>
</feature>
<evidence type="ECO:0000313" key="2">
    <source>
        <dbReference type="EMBL" id="TKB53656.1"/>
    </source>
</evidence>
<dbReference type="EMBL" id="SWCJ01000011">
    <property type="protein sequence ID" value="TKB53656.1"/>
    <property type="molecule type" value="Genomic_DNA"/>
</dbReference>
<dbReference type="InterPro" id="IPR018635">
    <property type="entry name" value="UPF0319"/>
</dbReference>
<dbReference type="RefSeq" id="WP_136864016.1">
    <property type="nucleotide sequence ID" value="NZ_SWCJ01000011.1"/>
</dbReference>
<protein>
    <submittedName>
        <fullName evidence="2">DUF2057 domain-containing protein</fullName>
    </submittedName>
</protein>
<name>A0A4U1BLG0_9GAMM</name>
<accession>A0A4U1BLG0</accession>
<keyword evidence="3" id="KW-1185">Reference proteome</keyword>
<feature type="chain" id="PRO_5020946523" evidence="1">
    <location>
        <begin position="22"/>
        <end position="140"/>
    </location>
</feature>
<proteinExistence type="predicted"/>
<evidence type="ECO:0000313" key="3">
    <source>
        <dbReference type="Proteomes" id="UP000305675"/>
    </source>
</evidence>
<dbReference type="Pfam" id="PF09829">
    <property type="entry name" value="DUF2057"/>
    <property type="match status" value="1"/>
</dbReference>
<sequence>MHKLASALAASTLLISATASATSLQLPKGYYATNVNGESVSVFADNLTLNQGKQVVTLRYANPHIVGPQEFYQVVVSQPIYLVFDGNGQSNFSLKADIPTNIPEAKAYAKQPQFTLEQDGQQIAYQAYIGDNAIEALLAE</sequence>
<dbReference type="OrthoDB" id="6401001at2"/>
<organism evidence="2 3">
    <name type="scientific">Ferrimonas aestuarii</name>
    <dbReference type="NCBI Taxonomy" id="2569539"/>
    <lineage>
        <taxon>Bacteria</taxon>
        <taxon>Pseudomonadati</taxon>
        <taxon>Pseudomonadota</taxon>
        <taxon>Gammaproteobacteria</taxon>
        <taxon>Alteromonadales</taxon>
        <taxon>Ferrimonadaceae</taxon>
        <taxon>Ferrimonas</taxon>
    </lineage>
</organism>
<reference evidence="2 3" key="1">
    <citation type="submission" date="2019-04" db="EMBL/GenBank/DDBJ databases">
        <authorList>
            <person name="Hwang J.C."/>
        </authorList>
    </citation>
    <scope>NUCLEOTIDE SEQUENCE [LARGE SCALE GENOMIC DNA]</scope>
    <source>
        <strain evidence="2 3">IMCC35002</strain>
    </source>
</reference>
<dbReference type="Proteomes" id="UP000305675">
    <property type="component" value="Unassembled WGS sequence"/>
</dbReference>
<keyword evidence="1" id="KW-0732">Signal</keyword>
<comment type="caution">
    <text evidence="2">The sequence shown here is derived from an EMBL/GenBank/DDBJ whole genome shotgun (WGS) entry which is preliminary data.</text>
</comment>